<dbReference type="InterPro" id="IPR029044">
    <property type="entry name" value="Nucleotide-diphossugar_trans"/>
</dbReference>
<dbReference type="CDD" id="cd06422">
    <property type="entry name" value="NTP_transferase_like_1"/>
    <property type="match status" value="1"/>
</dbReference>
<gene>
    <name evidence="3" type="ORF">NOR51B_1479</name>
</gene>
<proteinExistence type="predicted"/>
<dbReference type="STRING" id="565045.NOR51B_1479"/>
<feature type="region of interest" description="Disordered" evidence="1">
    <location>
        <begin position="178"/>
        <end position="203"/>
    </location>
</feature>
<evidence type="ECO:0000256" key="1">
    <source>
        <dbReference type="SAM" id="MobiDB-lite"/>
    </source>
</evidence>
<name>B8KVY9_9GAMM</name>
<organism evidence="3 4">
    <name type="scientific">Luminiphilus syltensis NOR5-1B</name>
    <dbReference type="NCBI Taxonomy" id="565045"/>
    <lineage>
        <taxon>Bacteria</taxon>
        <taxon>Pseudomonadati</taxon>
        <taxon>Pseudomonadota</taxon>
        <taxon>Gammaproteobacteria</taxon>
        <taxon>Cellvibrionales</taxon>
        <taxon>Halieaceae</taxon>
        <taxon>Luminiphilus</taxon>
    </lineage>
</organism>
<dbReference type="SUPFAM" id="SSF53448">
    <property type="entry name" value="Nucleotide-diphospho-sugar transferases"/>
    <property type="match status" value="1"/>
</dbReference>
<keyword evidence="4" id="KW-1185">Reference proteome</keyword>
<dbReference type="HOGENOM" id="CLU_029499_2_1_6"/>
<dbReference type="InterPro" id="IPR050486">
    <property type="entry name" value="Mannose-1P_guanyltransferase"/>
</dbReference>
<evidence type="ECO:0000259" key="2">
    <source>
        <dbReference type="Pfam" id="PF00483"/>
    </source>
</evidence>
<reference evidence="4" key="1">
    <citation type="journal article" date="2013" name="BMC Microbiol.">
        <title>Taxonomy and evolution of bacteriochlorophyll a-containing members of the OM60/NOR5 clade of marine gammaproteobacteria: description of Luminiphilus syltensis gen. nov., sp. nov., reclassification of Haliea rubra as Pseudohaliea rubra gen. nov., comb. nov., and emendation of Chromatocurvus halotolerans.</title>
        <authorList>
            <person name="Spring S."/>
            <person name="Riedel T."/>
            <person name="Sproer C."/>
            <person name="Yan S."/>
            <person name="Harder J."/>
            <person name="Fuchs B.M."/>
        </authorList>
    </citation>
    <scope>NUCLEOTIDE SEQUENCE [LARGE SCALE GENOMIC DNA]</scope>
    <source>
        <strain evidence="4">NOR51-B</strain>
    </source>
</reference>
<accession>B8KVY9</accession>
<dbReference type="EMBL" id="DS999411">
    <property type="protein sequence ID" value="EED35533.1"/>
    <property type="molecule type" value="Genomic_DNA"/>
</dbReference>
<dbReference type="InterPro" id="IPR005835">
    <property type="entry name" value="NTP_transferase_dom"/>
</dbReference>
<evidence type="ECO:0000313" key="4">
    <source>
        <dbReference type="Proteomes" id="UP000004699"/>
    </source>
</evidence>
<sequence>MKAMILAAGEGRRMRPLTNDTPKPLLSVGGKPLLAWHLERLAAAGFSEVVVNAAYLGDQIAHFCGDGSRWGIPVTLSREPEPLETAGGIRFALPLLGDAPFLVVNGDIFTTYPFSGLLGAIPPRQGAHIVLVPNRPHHPDGDFSLGSSGQVTQRRETTVTYSGIGVFQSRFFLPGDDKGPSGPLVEHDKSASEPTVESRGEAAGHDADLEPIIIHEPTIFPEKAPLRPFLDVAIANSRLTGELWRGDWEDVGTPERLSALDARLHGYE</sequence>
<keyword evidence="3" id="KW-0808">Transferase</keyword>
<dbReference type="Pfam" id="PF00483">
    <property type="entry name" value="NTP_transferase"/>
    <property type="match status" value="1"/>
</dbReference>
<dbReference type="eggNOG" id="COG1208">
    <property type="taxonomic scope" value="Bacteria"/>
</dbReference>
<evidence type="ECO:0000313" key="3">
    <source>
        <dbReference type="EMBL" id="EED35533.1"/>
    </source>
</evidence>
<dbReference type="Gene3D" id="3.90.550.10">
    <property type="entry name" value="Spore Coat Polysaccharide Biosynthesis Protein SpsA, Chain A"/>
    <property type="match status" value="1"/>
</dbReference>
<dbReference type="AlphaFoldDB" id="B8KVY9"/>
<dbReference type="Proteomes" id="UP000004699">
    <property type="component" value="Unassembled WGS sequence"/>
</dbReference>
<feature type="domain" description="Nucleotidyl transferase" evidence="2">
    <location>
        <begin position="2"/>
        <end position="152"/>
    </location>
</feature>
<protein>
    <submittedName>
        <fullName evidence="3">Nucleotidyl transferase</fullName>
    </submittedName>
</protein>
<dbReference type="GO" id="GO:0016740">
    <property type="term" value="F:transferase activity"/>
    <property type="evidence" value="ECO:0007669"/>
    <property type="project" value="UniProtKB-KW"/>
</dbReference>
<dbReference type="RefSeq" id="WP_009020279.1">
    <property type="nucleotide sequence ID" value="NZ_DS999411.1"/>
</dbReference>
<dbReference type="PANTHER" id="PTHR22572">
    <property type="entry name" value="SUGAR-1-PHOSPHATE GUANYL TRANSFERASE"/>
    <property type="match status" value="1"/>
</dbReference>